<accession>A0AAU1ZZX7</accession>
<keyword evidence="3" id="KW-0520">NAD</keyword>
<evidence type="ECO:0000259" key="5">
    <source>
        <dbReference type="Pfam" id="PF03446"/>
    </source>
</evidence>
<sequence>MRLGFIGAGRMGRPIVDRLRAAGHEVTVLVRRPQSRATAETEADGLTGASTVAETVRDADAVFVAVLTDEQVRSVCLGPDGALAAMRPGATLIQHTTSAPATARLLVEAAAARGTGIRVLDAALSGGPNDIAEGRLTLWVGGDETVLEDVRPLLATYASPVLWVGAAGNGQRVKLVNNALFVAQVGLAVDAVRLAGSLGIGEEAILGALQHGSGASRALAIVAGGGSVDAVADRLSALMLKDVTVVREVARNAGADLGIIGTVLSSDAVEDKVLRVADAADDQDTRRAAS</sequence>
<evidence type="ECO:0000256" key="2">
    <source>
        <dbReference type="ARBA" id="ARBA00023002"/>
    </source>
</evidence>
<dbReference type="InterPro" id="IPR029154">
    <property type="entry name" value="HIBADH-like_NADP-bd"/>
</dbReference>
<dbReference type="Gene3D" id="1.10.1040.10">
    <property type="entry name" value="N-(1-d-carboxylethyl)-l-norvaline Dehydrogenase, domain 2"/>
    <property type="match status" value="1"/>
</dbReference>
<gene>
    <name evidence="7" type="ORF">OHA22_19915</name>
</gene>
<dbReference type="PIRSF" id="PIRSF000103">
    <property type="entry name" value="HIBADH"/>
    <property type="match status" value="1"/>
</dbReference>
<keyword evidence="2" id="KW-0560">Oxidoreductase</keyword>
<evidence type="ECO:0000256" key="3">
    <source>
        <dbReference type="ARBA" id="ARBA00023027"/>
    </source>
</evidence>
<dbReference type="GO" id="GO:0051287">
    <property type="term" value="F:NAD binding"/>
    <property type="evidence" value="ECO:0007669"/>
    <property type="project" value="InterPro"/>
</dbReference>
<dbReference type="PANTHER" id="PTHR43060">
    <property type="entry name" value="3-HYDROXYISOBUTYRATE DEHYDROGENASE-LIKE 1, MITOCHONDRIAL-RELATED"/>
    <property type="match status" value="1"/>
</dbReference>
<name>A0AAU1ZZX7_9ACTN</name>
<dbReference type="AlphaFoldDB" id="A0AAU1ZZX7"/>
<dbReference type="InterPro" id="IPR036291">
    <property type="entry name" value="NAD(P)-bd_dom_sf"/>
</dbReference>
<proteinExistence type="inferred from homology"/>
<reference evidence="7" key="1">
    <citation type="submission" date="2022-10" db="EMBL/GenBank/DDBJ databases">
        <title>The complete genomes of actinobacterial strains from the NBC collection.</title>
        <authorList>
            <person name="Joergensen T.S."/>
            <person name="Alvarez Arevalo M."/>
            <person name="Sterndorff E.B."/>
            <person name="Faurdal D."/>
            <person name="Vuksanovic O."/>
            <person name="Mourched A.-S."/>
            <person name="Charusanti P."/>
            <person name="Shaw S."/>
            <person name="Blin K."/>
            <person name="Weber T."/>
        </authorList>
    </citation>
    <scope>NUCLEOTIDE SEQUENCE</scope>
    <source>
        <strain evidence="7">NBC_00093</strain>
    </source>
</reference>
<feature type="domain" description="6-phosphogluconate dehydrogenase NADP-binding" evidence="5">
    <location>
        <begin position="3"/>
        <end position="165"/>
    </location>
</feature>
<dbReference type="InterPro" id="IPR008927">
    <property type="entry name" value="6-PGluconate_DH-like_C_sf"/>
</dbReference>
<feature type="domain" description="3-hydroxyisobutyrate dehydrogenase-like NAD-binding" evidence="6">
    <location>
        <begin position="168"/>
        <end position="259"/>
    </location>
</feature>
<dbReference type="PANTHER" id="PTHR43060:SF15">
    <property type="entry name" value="3-HYDROXYISOBUTYRATE DEHYDROGENASE-LIKE 1, MITOCHONDRIAL-RELATED"/>
    <property type="match status" value="1"/>
</dbReference>
<dbReference type="SUPFAM" id="SSF48179">
    <property type="entry name" value="6-phosphogluconate dehydrogenase C-terminal domain-like"/>
    <property type="match status" value="1"/>
</dbReference>
<dbReference type="InterPro" id="IPR015815">
    <property type="entry name" value="HIBADH-related"/>
</dbReference>
<organism evidence="7">
    <name type="scientific">Streptomyces sp. NBC_00093</name>
    <dbReference type="NCBI Taxonomy" id="2975649"/>
    <lineage>
        <taxon>Bacteria</taxon>
        <taxon>Bacillati</taxon>
        <taxon>Actinomycetota</taxon>
        <taxon>Actinomycetes</taxon>
        <taxon>Kitasatosporales</taxon>
        <taxon>Streptomycetaceae</taxon>
        <taxon>Streptomyces</taxon>
    </lineage>
</organism>
<evidence type="ECO:0000256" key="1">
    <source>
        <dbReference type="ARBA" id="ARBA00009080"/>
    </source>
</evidence>
<dbReference type="SUPFAM" id="SSF51735">
    <property type="entry name" value="NAD(P)-binding Rossmann-fold domains"/>
    <property type="match status" value="1"/>
</dbReference>
<evidence type="ECO:0000259" key="6">
    <source>
        <dbReference type="Pfam" id="PF14833"/>
    </source>
</evidence>
<dbReference type="InterPro" id="IPR013328">
    <property type="entry name" value="6PGD_dom2"/>
</dbReference>
<dbReference type="GO" id="GO:0050661">
    <property type="term" value="F:NADP binding"/>
    <property type="evidence" value="ECO:0007669"/>
    <property type="project" value="InterPro"/>
</dbReference>
<evidence type="ECO:0000313" key="7">
    <source>
        <dbReference type="EMBL" id="WTT17644.1"/>
    </source>
</evidence>
<evidence type="ECO:0000256" key="4">
    <source>
        <dbReference type="PIRSR" id="PIRSR000103-1"/>
    </source>
</evidence>
<comment type="similarity">
    <text evidence="1">Belongs to the HIBADH-related family.</text>
</comment>
<dbReference type="InterPro" id="IPR006115">
    <property type="entry name" value="6PGDH_NADP-bd"/>
</dbReference>
<dbReference type="GO" id="GO:0016491">
    <property type="term" value="F:oxidoreductase activity"/>
    <property type="evidence" value="ECO:0007669"/>
    <property type="project" value="UniProtKB-KW"/>
</dbReference>
<dbReference type="Pfam" id="PF14833">
    <property type="entry name" value="NAD_binding_11"/>
    <property type="match status" value="1"/>
</dbReference>
<protein>
    <submittedName>
        <fullName evidence="7">NAD(P)-dependent oxidoreductase</fullName>
    </submittedName>
</protein>
<dbReference type="Gene3D" id="3.40.50.720">
    <property type="entry name" value="NAD(P)-binding Rossmann-like Domain"/>
    <property type="match status" value="1"/>
</dbReference>
<dbReference type="EMBL" id="CP108222">
    <property type="protein sequence ID" value="WTT17644.1"/>
    <property type="molecule type" value="Genomic_DNA"/>
</dbReference>
<feature type="active site" evidence="4">
    <location>
        <position position="174"/>
    </location>
</feature>
<dbReference type="Pfam" id="PF03446">
    <property type="entry name" value="NAD_binding_2"/>
    <property type="match status" value="1"/>
</dbReference>